<sequence>MSGPLIISGSEISIISAHPKWGRWVSYPDIAEPIHLHPDQKWMPHEVLGLRVVFKPDDLIEIKDQWLAERIGVCVAHVSRFRWWAYNRRSGAYPMVELQGLPLIWFAAGFFRKIN</sequence>
<dbReference type="Proteomes" id="UP000000463">
    <property type="component" value="Segment"/>
</dbReference>
<protein>
    <submittedName>
        <fullName evidence="1">Uncharacterized protein</fullName>
    </submittedName>
</protein>
<dbReference type="GeneID" id="13995270"/>
<organism evidence="1 2">
    <name type="scientific">Caulobacter phage CcrColossus</name>
    <dbReference type="NCBI Taxonomy" id="1211640"/>
    <lineage>
        <taxon>Viruses</taxon>
        <taxon>Duplodnaviria</taxon>
        <taxon>Heunggongvirae</taxon>
        <taxon>Uroviricota</taxon>
        <taxon>Caudoviricetes</taxon>
        <taxon>Jeanschmidtviridae</taxon>
        <taxon>Colossusvirus</taxon>
        <taxon>Colossusvirus colossus</taxon>
    </lineage>
</organism>
<evidence type="ECO:0000313" key="2">
    <source>
        <dbReference type="Proteomes" id="UP000000463"/>
    </source>
</evidence>
<keyword evidence="2" id="KW-1185">Reference proteome</keyword>
<dbReference type="EMBL" id="JX100810">
    <property type="protein sequence ID" value="AFU88212.1"/>
    <property type="molecule type" value="Genomic_DNA"/>
</dbReference>
<evidence type="ECO:0000313" key="1">
    <source>
        <dbReference type="EMBL" id="AFU88212.1"/>
    </source>
</evidence>
<dbReference type="RefSeq" id="YP_006988576.1">
    <property type="nucleotide sequence ID" value="NC_019406.1"/>
</dbReference>
<reference evidence="1 2" key="1">
    <citation type="journal article" date="2012" name="BMC Genomics">
        <title>The Caulobacter crescentus phage phiCbK: genomics of a canonical phage.</title>
        <authorList>
            <person name="Gill J.J."/>
            <person name="Berry J.D."/>
            <person name="Russell W.K."/>
            <person name="Lessor L."/>
            <person name="Escobar Garcia D.A."/>
            <person name="Hernandez D."/>
            <person name="Kane A."/>
            <person name="Keene J."/>
            <person name="Maddox M."/>
            <person name="Martin R."/>
            <person name="Mohan S."/>
            <person name="Thorn A.M."/>
            <person name="Russell D.H."/>
            <person name="Young R."/>
        </authorList>
    </citation>
    <scope>NUCLEOTIDE SEQUENCE [LARGE SCALE GENOMIC DNA]</scope>
</reference>
<dbReference type="KEGG" id="vg:13995270"/>
<name>K4K6L2_9CAUD</name>
<accession>K4K6L2</accession>
<gene>
    <name evidence="1" type="ORF">CcrColossus_gp342</name>
</gene>
<proteinExistence type="predicted"/>